<dbReference type="AlphaFoldDB" id="A0AAQ4E5Z2"/>
<protein>
    <submittedName>
        <fullName evidence="1">Uncharacterized protein</fullName>
    </submittedName>
</protein>
<sequence>MLRIDQGLDKGTIKFRRNDRSEPDVLRSIAAWGRRHLLYRVSVYTAGPFGDALLLASSGLRSATLARNAPNGNISGLANLCQGLLAVCAVDIIWTTSCPSIANRGWCSTGATKHHLSLPSPTTRPSVQDNCSSEDFMGLMLLLTA</sequence>
<organism evidence="1 2">
    <name type="scientific">Amblyomma americanum</name>
    <name type="common">Lone star tick</name>
    <dbReference type="NCBI Taxonomy" id="6943"/>
    <lineage>
        <taxon>Eukaryota</taxon>
        <taxon>Metazoa</taxon>
        <taxon>Ecdysozoa</taxon>
        <taxon>Arthropoda</taxon>
        <taxon>Chelicerata</taxon>
        <taxon>Arachnida</taxon>
        <taxon>Acari</taxon>
        <taxon>Parasitiformes</taxon>
        <taxon>Ixodida</taxon>
        <taxon>Ixodoidea</taxon>
        <taxon>Ixodidae</taxon>
        <taxon>Amblyomminae</taxon>
        <taxon>Amblyomma</taxon>
    </lineage>
</organism>
<dbReference type="EMBL" id="JARKHS020021617">
    <property type="protein sequence ID" value="KAK8770121.1"/>
    <property type="molecule type" value="Genomic_DNA"/>
</dbReference>
<reference evidence="1 2" key="1">
    <citation type="journal article" date="2023" name="Arcadia Sci">
        <title>De novo assembly of a long-read Amblyomma americanum tick genome.</title>
        <authorList>
            <person name="Chou S."/>
            <person name="Poskanzer K.E."/>
            <person name="Rollins M."/>
            <person name="Thuy-Boun P.S."/>
        </authorList>
    </citation>
    <scope>NUCLEOTIDE SEQUENCE [LARGE SCALE GENOMIC DNA]</scope>
    <source>
        <strain evidence="1">F_SG_1</strain>
        <tissue evidence="1">Salivary glands</tissue>
    </source>
</reference>
<comment type="caution">
    <text evidence="1">The sequence shown here is derived from an EMBL/GenBank/DDBJ whole genome shotgun (WGS) entry which is preliminary data.</text>
</comment>
<accession>A0AAQ4E5Z2</accession>
<keyword evidence="2" id="KW-1185">Reference proteome</keyword>
<gene>
    <name evidence="1" type="ORF">V5799_013413</name>
</gene>
<evidence type="ECO:0000313" key="2">
    <source>
        <dbReference type="Proteomes" id="UP001321473"/>
    </source>
</evidence>
<evidence type="ECO:0000313" key="1">
    <source>
        <dbReference type="EMBL" id="KAK8770121.1"/>
    </source>
</evidence>
<name>A0AAQ4E5Z2_AMBAM</name>
<proteinExistence type="predicted"/>
<dbReference type="Proteomes" id="UP001321473">
    <property type="component" value="Unassembled WGS sequence"/>
</dbReference>